<dbReference type="Pfam" id="PF00389">
    <property type="entry name" value="2-Hacid_dh"/>
    <property type="match status" value="1"/>
</dbReference>
<keyword evidence="1 2" id="KW-0560">Oxidoreductase</keyword>
<dbReference type="OrthoDB" id="1621027at2759"/>
<dbReference type="AlphaFoldDB" id="A0A8S4NPW2"/>
<evidence type="ECO:0000313" key="5">
    <source>
        <dbReference type="EMBL" id="CAH1783390.1"/>
    </source>
</evidence>
<dbReference type="InterPro" id="IPR050223">
    <property type="entry name" value="D-isomer_2-hydroxyacid_DH"/>
</dbReference>
<dbReference type="PANTHER" id="PTHR10996:SF283">
    <property type="entry name" value="GLYOXYLATE_HYDROXYPYRUVATE REDUCTASE B"/>
    <property type="match status" value="1"/>
</dbReference>
<comment type="caution">
    <text evidence="5">The sequence shown here is derived from an EMBL/GenBank/DDBJ whole genome shotgun (WGS) entry which is preliminary data.</text>
</comment>
<dbReference type="CDD" id="cd12172">
    <property type="entry name" value="PGDH_like_2"/>
    <property type="match status" value="1"/>
</dbReference>
<dbReference type="PANTHER" id="PTHR10996">
    <property type="entry name" value="2-HYDROXYACID DEHYDROGENASE-RELATED"/>
    <property type="match status" value="1"/>
</dbReference>
<evidence type="ECO:0000259" key="3">
    <source>
        <dbReference type="Pfam" id="PF00389"/>
    </source>
</evidence>
<evidence type="ECO:0000256" key="1">
    <source>
        <dbReference type="ARBA" id="ARBA00023002"/>
    </source>
</evidence>
<dbReference type="InterPro" id="IPR006140">
    <property type="entry name" value="D-isomer_DH_NAD-bd"/>
</dbReference>
<accession>A0A8S4NPW2</accession>
<dbReference type="GO" id="GO:0030267">
    <property type="term" value="F:glyoxylate reductase (NADPH) activity"/>
    <property type="evidence" value="ECO:0007669"/>
    <property type="project" value="TreeGrafter"/>
</dbReference>
<dbReference type="InterPro" id="IPR036291">
    <property type="entry name" value="NAD(P)-bd_dom_sf"/>
</dbReference>
<keyword evidence="6" id="KW-1185">Reference proteome</keyword>
<evidence type="ECO:0000256" key="2">
    <source>
        <dbReference type="RuleBase" id="RU003719"/>
    </source>
</evidence>
<reference evidence="5" key="1">
    <citation type="submission" date="2022-03" db="EMBL/GenBank/DDBJ databases">
        <authorList>
            <person name="Martin C."/>
        </authorList>
    </citation>
    <scope>NUCLEOTIDE SEQUENCE</scope>
</reference>
<evidence type="ECO:0000313" key="6">
    <source>
        <dbReference type="Proteomes" id="UP000749559"/>
    </source>
</evidence>
<organism evidence="5 6">
    <name type="scientific">Owenia fusiformis</name>
    <name type="common">Polychaete worm</name>
    <dbReference type="NCBI Taxonomy" id="6347"/>
    <lineage>
        <taxon>Eukaryota</taxon>
        <taxon>Metazoa</taxon>
        <taxon>Spiralia</taxon>
        <taxon>Lophotrochozoa</taxon>
        <taxon>Annelida</taxon>
        <taxon>Polychaeta</taxon>
        <taxon>Sedentaria</taxon>
        <taxon>Canalipalpata</taxon>
        <taxon>Sabellida</taxon>
        <taxon>Oweniida</taxon>
        <taxon>Oweniidae</taxon>
        <taxon>Owenia</taxon>
    </lineage>
</organism>
<evidence type="ECO:0008006" key="7">
    <source>
        <dbReference type="Google" id="ProtNLM"/>
    </source>
</evidence>
<proteinExistence type="inferred from homology"/>
<dbReference type="InterPro" id="IPR006139">
    <property type="entry name" value="D-isomer_2_OHA_DH_cat_dom"/>
</dbReference>
<feature type="domain" description="D-isomer specific 2-hydroxyacid dehydrogenase catalytic" evidence="3">
    <location>
        <begin position="30"/>
        <end position="327"/>
    </location>
</feature>
<dbReference type="Gene3D" id="3.40.50.720">
    <property type="entry name" value="NAD(P)-binding Rossmann-like Domain"/>
    <property type="match status" value="2"/>
</dbReference>
<dbReference type="SUPFAM" id="SSF51735">
    <property type="entry name" value="NAD(P)-binding Rossmann-fold domains"/>
    <property type="match status" value="1"/>
</dbReference>
<dbReference type="GO" id="GO:0005829">
    <property type="term" value="C:cytosol"/>
    <property type="evidence" value="ECO:0007669"/>
    <property type="project" value="TreeGrafter"/>
</dbReference>
<comment type="similarity">
    <text evidence="2">Belongs to the D-isomer specific 2-hydroxyacid dehydrogenase family.</text>
</comment>
<dbReference type="GO" id="GO:0051287">
    <property type="term" value="F:NAD binding"/>
    <property type="evidence" value="ECO:0007669"/>
    <property type="project" value="InterPro"/>
</dbReference>
<dbReference type="Proteomes" id="UP000749559">
    <property type="component" value="Unassembled WGS sequence"/>
</dbReference>
<dbReference type="EMBL" id="CAIIXF020000005">
    <property type="protein sequence ID" value="CAH1783390.1"/>
    <property type="molecule type" value="Genomic_DNA"/>
</dbReference>
<evidence type="ECO:0000259" key="4">
    <source>
        <dbReference type="Pfam" id="PF02826"/>
    </source>
</evidence>
<dbReference type="GO" id="GO:0016618">
    <property type="term" value="F:hydroxypyruvate reductase [NAD(P)H] activity"/>
    <property type="evidence" value="ECO:0007669"/>
    <property type="project" value="TreeGrafter"/>
</dbReference>
<gene>
    <name evidence="5" type="ORF">OFUS_LOCUS9737</name>
</gene>
<sequence>MAEYKVLLTCPPMIGRIDEYREKLSEYNMDITIPDFTQVLSVKELIDLVPQFDAWIIGDDPATEAVFKAGKEGRLKAAMKWGVGTDNVDFDACNKYNIPVSNTPGMFNNEVADVAVGYVIALAREFMAIDRKVRQGGWYKPCGMSLTDKKVALIGFGNIGRCIAHRLLAFGLKIHAVDPFFRKENGRITCDADIEFSESIHAVDISDLQTATSNCDFIVVCCALTPSSHHSINKSVMMNAKPGVKIVNVGRGPIINQSDLVELMHSGYVSGAALDVFEVEPLPQDDELRQFENTVFGAHNCSNTKEAVDRTSFLVIDKLKKYLDEDKSD</sequence>
<dbReference type="SUPFAM" id="SSF52283">
    <property type="entry name" value="Formate/glycerate dehydrogenase catalytic domain-like"/>
    <property type="match status" value="1"/>
</dbReference>
<dbReference type="Pfam" id="PF02826">
    <property type="entry name" value="2-Hacid_dh_C"/>
    <property type="match status" value="1"/>
</dbReference>
<protein>
    <recommendedName>
        <fullName evidence="7">Phosphoglycerate dehydrogenase</fullName>
    </recommendedName>
</protein>
<feature type="domain" description="D-isomer specific 2-hydroxyacid dehydrogenase NAD-binding" evidence="4">
    <location>
        <begin position="117"/>
        <end position="299"/>
    </location>
</feature>
<name>A0A8S4NPW2_OWEFU</name>